<dbReference type="RefSeq" id="WP_302108252.1">
    <property type="nucleotide sequence ID" value="NZ_JAUKTR010000001.1"/>
</dbReference>
<evidence type="ECO:0000313" key="3">
    <source>
        <dbReference type="EMBL" id="MDO1557815.1"/>
    </source>
</evidence>
<sequence>MLAPAAHASILPRALTLTLEDGGVSADLPPGLSNAPRAGAAEAGAPFGGLMAALSLLSARELLAIRSPLRTITVQFMAGARFAPCRFTAELLRGGGSTAFAAVRAGQGERTAISSLLTFGREADQVELEPLHRHPPPLAEAAEDDKDHPFWPWFTNEVEHRFLDGPGLFGQFEKPLVRCWMRTRDGLPLDEARLAFLLDAVFPNYWTALPAPPALSATVDLRYDLLVPITEETAPDGFAYFEFQTAHVSGGWAVEDGVCWARDGTPLAVARQRRKLVALRR</sequence>
<proteinExistence type="predicted"/>
<accession>A0ABT8SGV8</accession>
<name>A0ABT8SGV8_9CAUL</name>
<keyword evidence="4" id="KW-1185">Reference proteome</keyword>
<evidence type="ECO:0000259" key="2">
    <source>
        <dbReference type="Pfam" id="PF20789"/>
    </source>
</evidence>
<gene>
    <name evidence="3" type="ORF">Q0812_00045</name>
</gene>
<feature type="domain" description="Acyl-CoA thioesterase-like N-terminal HotDog" evidence="1">
    <location>
        <begin position="43"/>
        <end position="120"/>
    </location>
</feature>
<dbReference type="SUPFAM" id="SSF54637">
    <property type="entry name" value="Thioesterase/thiol ester dehydrase-isomerase"/>
    <property type="match status" value="2"/>
</dbReference>
<reference evidence="3" key="1">
    <citation type="submission" date="2023-07" db="EMBL/GenBank/DDBJ databases">
        <title>Brevundimonas soil sp. nov., isolated from the soil of chemical plant.</title>
        <authorList>
            <person name="Wu N."/>
        </authorList>
    </citation>
    <scope>NUCLEOTIDE SEQUENCE</scope>
    <source>
        <strain evidence="3">XZ-24</strain>
    </source>
</reference>
<dbReference type="InterPro" id="IPR049449">
    <property type="entry name" value="TesB_ACOT8-like_N"/>
</dbReference>
<evidence type="ECO:0000313" key="4">
    <source>
        <dbReference type="Proteomes" id="UP001169063"/>
    </source>
</evidence>
<comment type="caution">
    <text evidence="3">The sequence shown here is derived from an EMBL/GenBank/DDBJ whole genome shotgun (WGS) entry which is preliminary data.</text>
</comment>
<dbReference type="InterPro" id="IPR049450">
    <property type="entry name" value="ACOT8-like_C"/>
</dbReference>
<feature type="domain" description="Acyl-CoA thioesterase-like C-terminal" evidence="2">
    <location>
        <begin position="144"/>
        <end position="272"/>
    </location>
</feature>
<protein>
    <submittedName>
        <fullName evidence="3">Thioesterase family protein</fullName>
    </submittedName>
</protein>
<dbReference type="InterPro" id="IPR042171">
    <property type="entry name" value="Acyl-CoA_hotdog"/>
</dbReference>
<dbReference type="InterPro" id="IPR029069">
    <property type="entry name" value="HotDog_dom_sf"/>
</dbReference>
<dbReference type="Pfam" id="PF20789">
    <property type="entry name" value="4HBT_3C"/>
    <property type="match status" value="1"/>
</dbReference>
<dbReference type="Proteomes" id="UP001169063">
    <property type="component" value="Unassembled WGS sequence"/>
</dbReference>
<dbReference type="EMBL" id="JAUKTR010000001">
    <property type="protein sequence ID" value="MDO1557815.1"/>
    <property type="molecule type" value="Genomic_DNA"/>
</dbReference>
<organism evidence="3 4">
    <name type="scientific">Peiella sedimenti</name>
    <dbReference type="NCBI Taxonomy" id="3061083"/>
    <lineage>
        <taxon>Bacteria</taxon>
        <taxon>Pseudomonadati</taxon>
        <taxon>Pseudomonadota</taxon>
        <taxon>Alphaproteobacteria</taxon>
        <taxon>Caulobacterales</taxon>
        <taxon>Caulobacteraceae</taxon>
        <taxon>Peiella</taxon>
    </lineage>
</organism>
<dbReference type="Gene3D" id="2.40.160.210">
    <property type="entry name" value="Acyl-CoA thioesterase, double hotdog domain"/>
    <property type="match status" value="1"/>
</dbReference>
<dbReference type="Pfam" id="PF13622">
    <property type="entry name" value="4HBT_3"/>
    <property type="match status" value="1"/>
</dbReference>
<evidence type="ECO:0000259" key="1">
    <source>
        <dbReference type="Pfam" id="PF13622"/>
    </source>
</evidence>